<dbReference type="RefSeq" id="WP_015231612.1">
    <property type="nucleotide sequence ID" value="NC_019789.1"/>
</dbReference>
<feature type="transmembrane region" description="Helical" evidence="9">
    <location>
        <begin position="383"/>
        <end position="406"/>
    </location>
</feature>
<dbReference type="PANTHER" id="PTHR34820">
    <property type="entry name" value="INNER MEMBRANE PROTEIN YEBZ"/>
    <property type="match status" value="1"/>
</dbReference>
<dbReference type="EMBL" id="CP003383">
    <property type="protein sequence ID" value="AFZ69712.1"/>
    <property type="molecule type" value="Genomic_DNA"/>
</dbReference>
<reference evidence="13" key="1">
    <citation type="submission" date="2012-03" db="EMBL/GenBank/DDBJ databases">
        <title>Complete sequence of plasmid 1 of Deinococcus peraridilitoris DSM 19664.</title>
        <authorList>
            <person name="Lucas S."/>
            <person name="Copeland A."/>
            <person name="Lapidus A."/>
            <person name="Glavina del Rio T."/>
            <person name="Dalin E."/>
            <person name="Tice H."/>
            <person name="Bruce D."/>
            <person name="Goodwin L."/>
            <person name="Pitluck S."/>
            <person name="Peters L."/>
            <person name="Mikhailova N."/>
            <person name="Lu M."/>
            <person name="Kyrpides N."/>
            <person name="Mavromatis K."/>
            <person name="Ivanova N."/>
            <person name="Brettin T."/>
            <person name="Detter J.C."/>
            <person name="Han C."/>
            <person name="Larimer F."/>
            <person name="Land M."/>
            <person name="Hauser L."/>
            <person name="Markowitz V."/>
            <person name="Cheng J.-F."/>
            <person name="Hugenholtz P."/>
            <person name="Woyke T."/>
            <person name="Wu D."/>
            <person name="Pukall R."/>
            <person name="Steenblock K."/>
            <person name="Brambilla E."/>
            <person name="Klenk H.-P."/>
            <person name="Eisen J.A."/>
        </authorList>
    </citation>
    <scope>NUCLEOTIDE SEQUENCE [LARGE SCALE GENOMIC DNA]</scope>
    <source>
        <strain evidence="13">DSM 19664 / LMG 22246 / CIP 109416 / KR-200</strain>
        <plasmid evidence="13">Plasmid pDEIPE01</plasmid>
    </source>
</reference>
<proteinExistence type="predicted"/>
<dbReference type="Pfam" id="PF04234">
    <property type="entry name" value="CopC"/>
    <property type="match status" value="1"/>
</dbReference>
<dbReference type="OrthoDB" id="54058at2"/>
<dbReference type="InterPro" id="IPR032694">
    <property type="entry name" value="CopC/D"/>
</dbReference>
<evidence type="ECO:0000313" key="12">
    <source>
        <dbReference type="EMBL" id="AFZ69712.1"/>
    </source>
</evidence>
<evidence type="ECO:0000256" key="8">
    <source>
        <dbReference type="ARBA" id="ARBA00023136"/>
    </source>
</evidence>
<dbReference type="GO" id="GO:0005507">
    <property type="term" value="F:copper ion binding"/>
    <property type="evidence" value="ECO:0007669"/>
    <property type="project" value="InterPro"/>
</dbReference>
<evidence type="ECO:0000256" key="6">
    <source>
        <dbReference type="ARBA" id="ARBA00022989"/>
    </source>
</evidence>
<accession>L0A9A5</accession>
<keyword evidence="5" id="KW-0732">Signal</keyword>
<dbReference type="GO" id="GO:0042597">
    <property type="term" value="C:periplasmic space"/>
    <property type="evidence" value="ECO:0007669"/>
    <property type="project" value="InterPro"/>
</dbReference>
<dbReference type="PATRIC" id="fig|937777.3.peg.4408"/>
<feature type="domain" description="CopC" evidence="10">
    <location>
        <begin position="35"/>
        <end position="129"/>
    </location>
</feature>
<geneLocation type="plasmid" evidence="12 13">
    <name>pDEIPE01</name>
</geneLocation>
<keyword evidence="4" id="KW-0479">Metal-binding</keyword>
<evidence type="ECO:0000259" key="11">
    <source>
        <dbReference type="Pfam" id="PF05425"/>
    </source>
</evidence>
<feature type="transmembrane region" description="Helical" evidence="9">
    <location>
        <begin position="271"/>
        <end position="292"/>
    </location>
</feature>
<dbReference type="KEGG" id="dpd:Deipe_4375"/>
<evidence type="ECO:0000256" key="9">
    <source>
        <dbReference type="SAM" id="Phobius"/>
    </source>
</evidence>
<keyword evidence="12" id="KW-0614">Plasmid</keyword>
<dbReference type="Pfam" id="PF05425">
    <property type="entry name" value="CopD"/>
    <property type="match status" value="1"/>
</dbReference>
<keyword evidence="8 9" id="KW-0472">Membrane</keyword>
<keyword evidence="13" id="KW-1185">Reference proteome</keyword>
<name>L0A9A5_DEIPD</name>
<dbReference type="InterPro" id="IPR014756">
    <property type="entry name" value="Ig_E-set"/>
</dbReference>
<evidence type="ECO:0000256" key="4">
    <source>
        <dbReference type="ARBA" id="ARBA00022723"/>
    </source>
</evidence>
<dbReference type="GO" id="GO:0006825">
    <property type="term" value="P:copper ion transport"/>
    <property type="evidence" value="ECO:0007669"/>
    <property type="project" value="InterPro"/>
</dbReference>
<organism evidence="12 13">
    <name type="scientific">Deinococcus peraridilitoris (strain DSM 19664 / LMG 22246 / CIP 109416 / KR-200)</name>
    <dbReference type="NCBI Taxonomy" id="937777"/>
    <lineage>
        <taxon>Bacteria</taxon>
        <taxon>Thermotogati</taxon>
        <taxon>Deinococcota</taxon>
        <taxon>Deinococci</taxon>
        <taxon>Deinococcales</taxon>
        <taxon>Deinococcaceae</taxon>
        <taxon>Deinococcus</taxon>
    </lineage>
</organism>
<dbReference type="HOGENOM" id="CLU_432657_0_0_0"/>
<dbReference type="SUPFAM" id="SSF81296">
    <property type="entry name" value="E set domains"/>
    <property type="match status" value="1"/>
</dbReference>
<dbReference type="Proteomes" id="UP000010467">
    <property type="component" value="Plasmid pDEIPE01"/>
</dbReference>
<dbReference type="AlphaFoldDB" id="L0A9A5"/>
<dbReference type="InterPro" id="IPR007348">
    <property type="entry name" value="CopC_dom"/>
</dbReference>
<evidence type="ECO:0000313" key="13">
    <source>
        <dbReference type="Proteomes" id="UP000010467"/>
    </source>
</evidence>
<dbReference type="GO" id="GO:0005886">
    <property type="term" value="C:plasma membrane"/>
    <property type="evidence" value="ECO:0007669"/>
    <property type="project" value="UniProtKB-SubCell"/>
</dbReference>
<evidence type="ECO:0000256" key="1">
    <source>
        <dbReference type="ARBA" id="ARBA00004651"/>
    </source>
</evidence>
<dbReference type="InterPro" id="IPR008457">
    <property type="entry name" value="Cu-R_CopD_dom"/>
</dbReference>
<evidence type="ECO:0000256" key="7">
    <source>
        <dbReference type="ARBA" id="ARBA00023008"/>
    </source>
</evidence>
<gene>
    <name evidence="12" type="ordered locus">Deipe_4375</name>
</gene>
<protein>
    <submittedName>
        <fullName evidence="12">Putative copper export protein</fullName>
    </submittedName>
</protein>
<feature type="transmembrane region" description="Helical" evidence="9">
    <location>
        <begin position="352"/>
        <end position="371"/>
    </location>
</feature>
<keyword evidence="6 9" id="KW-1133">Transmembrane helix</keyword>
<keyword evidence="7" id="KW-0186">Copper</keyword>
<dbReference type="GO" id="GO:0046688">
    <property type="term" value="P:response to copper ion"/>
    <property type="evidence" value="ECO:0007669"/>
    <property type="project" value="InterPro"/>
</dbReference>
<dbReference type="Gene3D" id="2.60.40.1220">
    <property type="match status" value="1"/>
</dbReference>
<evidence type="ECO:0000256" key="2">
    <source>
        <dbReference type="ARBA" id="ARBA00022475"/>
    </source>
</evidence>
<feature type="transmembrane region" description="Helical" evidence="9">
    <location>
        <begin position="224"/>
        <end position="240"/>
    </location>
</feature>
<sequence>MLLVSLSTLLPREVLPWLVRVVVLLAVLGMQVSAHAFLVDTDPRGGARKPVGPPQVLLTFSEPFAVNSQRVRLRTLSGKEVPLPPAQPTSGGRELTAPLPPLDEGVYVVEWQVLASDGHLSAGEFAFGVGNAGAVPTEALSNAQRVPWPPVVAKALLFLGLSLALGGLISERFVWHGARTRLPPAFVAAGLFLAVIGAVVQLTLLLNAEGVGGDVGWRVLSTHAGRVTLLTLACTVVAFLPRGQQRAWPVLAASVAASLGGHAGQQGGVQALLATVHFLAGAVWLGALAHFARVMGALRAGAWQADLPGLIARYARLAGWTLAPLLLAGVLLGVRQFTTPGELLGTAYGRTLLVKLGVVLGVLLLALIARLRALPASPGRLTLLRTVTWSEALLLGGVVVLSATLVTASPPRTLASAYTLGAPPLEGPAVRVAGGAGFLTVYAAATERQLQVQVLSPLGIPAEDARVSIDGRRPDGRGLTLYPRSCGRGCFEVTYDWPDGTTQLTIHANDPQGQGGRADLAVPWPPSADANARLERMVRTLRRQERLIVHEQATSGPNRRSYSYPIHVRDFLASDAHAGGGGVDVRELPGGGALTRLSLFVPGSNLWYEFQVDDHDRLRRQVIVAPGNQFERRIEYPDER</sequence>
<keyword evidence="2" id="KW-1003">Cell membrane</keyword>
<keyword evidence="3 9" id="KW-0812">Transmembrane</keyword>
<dbReference type="PANTHER" id="PTHR34820:SF4">
    <property type="entry name" value="INNER MEMBRANE PROTEIN YEBZ"/>
    <property type="match status" value="1"/>
</dbReference>
<evidence type="ECO:0000256" key="3">
    <source>
        <dbReference type="ARBA" id="ARBA00022692"/>
    </source>
</evidence>
<comment type="subcellular location">
    <subcellularLocation>
        <location evidence="1">Cell membrane</location>
        <topology evidence="1">Multi-pass membrane protein</topology>
    </subcellularLocation>
</comment>
<feature type="transmembrane region" description="Helical" evidence="9">
    <location>
        <begin position="182"/>
        <end position="204"/>
    </location>
</feature>
<feature type="domain" description="Copper resistance protein D" evidence="11">
    <location>
        <begin position="311"/>
        <end position="405"/>
    </location>
</feature>
<feature type="transmembrane region" description="Helical" evidence="9">
    <location>
        <begin position="151"/>
        <end position="170"/>
    </location>
</feature>
<evidence type="ECO:0000259" key="10">
    <source>
        <dbReference type="Pfam" id="PF04234"/>
    </source>
</evidence>
<feature type="transmembrane region" description="Helical" evidence="9">
    <location>
        <begin position="313"/>
        <end position="332"/>
    </location>
</feature>
<evidence type="ECO:0000256" key="5">
    <source>
        <dbReference type="ARBA" id="ARBA00022729"/>
    </source>
</evidence>
<dbReference type="InterPro" id="IPR014755">
    <property type="entry name" value="Cu-Rt/internalin_Ig-like"/>
</dbReference>
<feature type="transmembrane region" description="Helical" evidence="9">
    <location>
        <begin position="17"/>
        <end position="38"/>
    </location>
</feature>